<dbReference type="EMBL" id="CP049056">
    <property type="protein sequence ID" value="QIE54453.1"/>
    <property type="molecule type" value="Genomic_DNA"/>
</dbReference>
<evidence type="ECO:0000313" key="7">
    <source>
        <dbReference type="EMBL" id="QIE54453.1"/>
    </source>
</evidence>
<dbReference type="AlphaFoldDB" id="A0A7L5BU46"/>
<dbReference type="RefSeq" id="WP_165094701.1">
    <property type="nucleotide sequence ID" value="NZ_CP049056.1"/>
</dbReference>
<dbReference type="PANTHER" id="PTHR30293:SF0">
    <property type="entry name" value="NITROGEN ASSIMILATION REGULATORY PROTEIN NAC"/>
    <property type="match status" value="1"/>
</dbReference>
<dbReference type="GO" id="GO:2000142">
    <property type="term" value="P:regulation of DNA-templated transcription initiation"/>
    <property type="evidence" value="ECO:0007669"/>
    <property type="project" value="TreeGrafter"/>
</dbReference>
<evidence type="ECO:0000256" key="2">
    <source>
        <dbReference type="ARBA" id="ARBA00023015"/>
    </source>
</evidence>
<dbReference type="Pfam" id="PF00126">
    <property type="entry name" value="HTH_1"/>
    <property type="match status" value="1"/>
</dbReference>
<evidence type="ECO:0000256" key="5">
    <source>
        <dbReference type="ARBA" id="ARBA00023163"/>
    </source>
</evidence>
<name>A0A7L5BU46_9RHOB</name>
<dbReference type="FunFam" id="1.10.10.10:FF:000001">
    <property type="entry name" value="LysR family transcriptional regulator"/>
    <property type="match status" value="1"/>
</dbReference>
<dbReference type="Pfam" id="PF03466">
    <property type="entry name" value="LysR_substrate"/>
    <property type="match status" value="1"/>
</dbReference>
<proteinExistence type="inferred from homology"/>
<dbReference type="InterPro" id="IPR005119">
    <property type="entry name" value="LysR_subst-bd"/>
</dbReference>
<keyword evidence="8" id="KW-1185">Reference proteome</keyword>
<dbReference type="Proteomes" id="UP000503336">
    <property type="component" value="Chromosome"/>
</dbReference>
<sequence>MDNRQLWYFAAIYEEGALAHAATRERVAVSALSRHLANLEAELGVKLFAREPRGVRPTAAGERLYSHARAILRATAAAEADLRDAGREVAGEISVGMAYSAMKAIGVPLMRRVLAEHPKLRLTLTESLSGSTLLHLLSSEIDIAVVFNPPADPRLRVQPVLEERMVLVGRPDMIGEPDLPIRFDDILKLPLIILRQGLSARAIVDDGALLKRLERRARFEMNSVSGIAGSLVQGLGCAVGARLFMQEYLDGGALAARPIVEPELRRALCICEIADQPATFALETVRRLCIRLSLDAVESGAWEARSVIDPHSGPY</sequence>
<dbReference type="PROSITE" id="PS50931">
    <property type="entry name" value="HTH_LYSR"/>
    <property type="match status" value="1"/>
</dbReference>
<gene>
    <name evidence="7" type="ORF">G5B40_02775</name>
</gene>
<dbReference type="GO" id="GO:0003700">
    <property type="term" value="F:DNA-binding transcription factor activity"/>
    <property type="evidence" value="ECO:0007669"/>
    <property type="project" value="InterPro"/>
</dbReference>
<reference evidence="7 8" key="1">
    <citation type="submission" date="2020-02" db="EMBL/GenBank/DDBJ databases">
        <title>complete genome sequence of Rhodobacteraceae bacterium.</title>
        <authorList>
            <person name="Park J."/>
            <person name="Kim Y.-S."/>
            <person name="Kim K.-H."/>
        </authorList>
    </citation>
    <scope>NUCLEOTIDE SEQUENCE [LARGE SCALE GENOMIC DNA]</scope>
    <source>
        <strain evidence="7 8">RR4-56</strain>
    </source>
</reference>
<dbReference type="InterPro" id="IPR000847">
    <property type="entry name" value="LysR_HTH_N"/>
</dbReference>
<dbReference type="SUPFAM" id="SSF46785">
    <property type="entry name" value="Winged helix' DNA-binding domain"/>
    <property type="match status" value="1"/>
</dbReference>
<accession>A0A7L5BU46</accession>
<keyword evidence="5" id="KW-0804">Transcription</keyword>
<dbReference type="PANTHER" id="PTHR30293">
    <property type="entry name" value="TRANSCRIPTIONAL REGULATORY PROTEIN NAC-RELATED"/>
    <property type="match status" value="1"/>
</dbReference>
<evidence type="ECO:0000313" key="8">
    <source>
        <dbReference type="Proteomes" id="UP000503336"/>
    </source>
</evidence>
<dbReference type="Gene3D" id="3.40.190.290">
    <property type="match status" value="1"/>
</dbReference>
<comment type="similarity">
    <text evidence="1">Belongs to the LysR transcriptional regulatory family.</text>
</comment>
<dbReference type="KEGG" id="hdh:G5B40_02775"/>
<dbReference type="InterPro" id="IPR036390">
    <property type="entry name" value="WH_DNA-bd_sf"/>
</dbReference>
<dbReference type="InterPro" id="IPR036388">
    <property type="entry name" value="WH-like_DNA-bd_sf"/>
</dbReference>
<keyword evidence="3" id="KW-0238">DNA-binding</keyword>
<feature type="domain" description="HTH lysR-type" evidence="6">
    <location>
        <begin position="1"/>
        <end position="58"/>
    </location>
</feature>
<evidence type="ECO:0000256" key="1">
    <source>
        <dbReference type="ARBA" id="ARBA00009437"/>
    </source>
</evidence>
<protein>
    <submittedName>
        <fullName evidence="7">LysR family transcriptional regulator</fullName>
    </submittedName>
</protein>
<evidence type="ECO:0000256" key="3">
    <source>
        <dbReference type="ARBA" id="ARBA00023125"/>
    </source>
</evidence>
<dbReference type="GO" id="GO:0003677">
    <property type="term" value="F:DNA binding"/>
    <property type="evidence" value="ECO:0007669"/>
    <property type="project" value="UniProtKB-KW"/>
</dbReference>
<evidence type="ECO:0000256" key="4">
    <source>
        <dbReference type="ARBA" id="ARBA00023159"/>
    </source>
</evidence>
<organism evidence="7 8">
    <name type="scientific">Pikeienuella piscinae</name>
    <dbReference type="NCBI Taxonomy" id="2748098"/>
    <lineage>
        <taxon>Bacteria</taxon>
        <taxon>Pseudomonadati</taxon>
        <taxon>Pseudomonadota</taxon>
        <taxon>Alphaproteobacteria</taxon>
        <taxon>Rhodobacterales</taxon>
        <taxon>Paracoccaceae</taxon>
        <taxon>Pikeienuella</taxon>
    </lineage>
</organism>
<keyword evidence="4" id="KW-0010">Activator</keyword>
<keyword evidence="2" id="KW-0805">Transcription regulation</keyword>
<dbReference type="SUPFAM" id="SSF53850">
    <property type="entry name" value="Periplasmic binding protein-like II"/>
    <property type="match status" value="1"/>
</dbReference>
<dbReference type="Gene3D" id="1.10.10.10">
    <property type="entry name" value="Winged helix-like DNA-binding domain superfamily/Winged helix DNA-binding domain"/>
    <property type="match status" value="1"/>
</dbReference>
<evidence type="ECO:0000259" key="6">
    <source>
        <dbReference type="PROSITE" id="PS50931"/>
    </source>
</evidence>